<dbReference type="Proteomes" id="UP000198606">
    <property type="component" value="Unassembled WGS sequence"/>
</dbReference>
<keyword evidence="3" id="KW-0813">Transport</keyword>
<organism evidence="10 11">
    <name type="scientific">Phytopseudomonas flavescens</name>
    <dbReference type="NCBI Taxonomy" id="29435"/>
    <lineage>
        <taxon>Bacteria</taxon>
        <taxon>Pseudomonadati</taxon>
        <taxon>Pseudomonadota</taxon>
        <taxon>Gammaproteobacteria</taxon>
        <taxon>Pseudomonadales</taxon>
        <taxon>Pseudomonadaceae</taxon>
        <taxon>Phytopseudomonas</taxon>
    </lineage>
</organism>
<evidence type="ECO:0000256" key="5">
    <source>
        <dbReference type="ARBA" id="ARBA00022692"/>
    </source>
</evidence>
<evidence type="ECO:0000256" key="3">
    <source>
        <dbReference type="ARBA" id="ARBA00022448"/>
    </source>
</evidence>
<dbReference type="RefSeq" id="WP_084308559.1">
    <property type="nucleotide sequence ID" value="NZ_FNDG01000026.1"/>
</dbReference>
<evidence type="ECO:0000256" key="9">
    <source>
        <dbReference type="SAM" id="SignalP"/>
    </source>
</evidence>
<feature type="chain" id="PRO_5011684069" evidence="9">
    <location>
        <begin position="27"/>
        <end position="570"/>
    </location>
</feature>
<evidence type="ECO:0000256" key="6">
    <source>
        <dbReference type="ARBA" id="ARBA00023136"/>
    </source>
</evidence>
<dbReference type="InterPro" id="IPR003423">
    <property type="entry name" value="OMP_efflux"/>
</dbReference>
<evidence type="ECO:0000256" key="8">
    <source>
        <dbReference type="SAM" id="MobiDB-lite"/>
    </source>
</evidence>
<dbReference type="Pfam" id="PF02321">
    <property type="entry name" value="OEP"/>
    <property type="match status" value="1"/>
</dbReference>
<evidence type="ECO:0000256" key="4">
    <source>
        <dbReference type="ARBA" id="ARBA00022452"/>
    </source>
</evidence>
<comment type="subcellular location">
    <subcellularLocation>
        <location evidence="1">Cell outer membrane</location>
    </subcellularLocation>
</comment>
<comment type="similarity">
    <text evidence="2">Belongs to the outer membrane factor (OMF) (TC 1.B.17) family.</text>
</comment>
<dbReference type="PANTHER" id="PTHR30026">
    <property type="entry name" value="OUTER MEMBRANE PROTEIN TOLC"/>
    <property type="match status" value="1"/>
</dbReference>
<reference evidence="10 11" key="1">
    <citation type="submission" date="2016-10" db="EMBL/GenBank/DDBJ databases">
        <authorList>
            <person name="de Groot N.N."/>
        </authorList>
    </citation>
    <scope>NUCLEOTIDE SEQUENCE [LARGE SCALE GENOMIC DNA]</scope>
    <source>
        <strain evidence="10 11">LMG 18387</strain>
    </source>
</reference>
<protein>
    <submittedName>
        <fullName evidence="10">Outer membrane protein TolC</fullName>
    </submittedName>
</protein>
<accession>A0A1G8NYR8</accession>
<dbReference type="EMBL" id="FNDG01000026">
    <property type="protein sequence ID" value="SDI85156.1"/>
    <property type="molecule type" value="Genomic_DNA"/>
</dbReference>
<feature type="region of interest" description="Disordered" evidence="8">
    <location>
        <begin position="111"/>
        <end position="137"/>
    </location>
</feature>
<dbReference type="GO" id="GO:0015562">
    <property type="term" value="F:efflux transmembrane transporter activity"/>
    <property type="evidence" value="ECO:0007669"/>
    <property type="project" value="InterPro"/>
</dbReference>
<dbReference type="GO" id="GO:0009279">
    <property type="term" value="C:cell outer membrane"/>
    <property type="evidence" value="ECO:0007669"/>
    <property type="project" value="UniProtKB-SubCell"/>
</dbReference>
<dbReference type="PANTHER" id="PTHR30026:SF20">
    <property type="entry name" value="OUTER MEMBRANE PROTEIN TOLC"/>
    <property type="match status" value="1"/>
</dbReference>
<evidence type="ECO:0000256" key="7">
    <source>
        <dbReference type="ARBA" id="ARBA00023237"/>
    </source>
</evidence>
<dbReference type="STRING" id="29435.SAMN05216588_12662"/>
<dbReference type="GO" id="GO:0015288">
    <property type="term" value="F:porin activity"/>
    <property type="evidence" value="ECO:0007669"/>
    <property type="project" value="TreeGrafter"/>
</dbReference>
<dbReference type="GO" id="GO:1990281">
    <property type="term" value="C:efflux pump complex"/>
    <property type="evidence" value="ECO:0007669"/>
    <property type="project" value="TreeGrafter"/>
</dbReference>
<keyword evidence="6" id="KW-0472">Membrane</keyword>
<dbReference type="PROSITE" id="PS51257">
    <property type="entry name" value="PROKAR_LIPOPROTEIN"/>
    <property type="match status" value="1"/>
</dbReference>
<keyword evidence="4" id="KW-1134">Transmembrane beta strand</keyword>
<keyword evidence="5" id="KW-0812">Transmembrane</keyword>
<keyword evidence="7" id="KW-0998">Cell outer membrane</keyword>
<dbReference type="InterPro" id="IPR051906">
    <property type="entry name" value="TolC-like"/>
</dbReference>
<dbReference type="Gene3D" id="1.20.1600.10">
    <property type="entry name" value="Outer membrane efflux proteins (OEP)"/>
    <property type="match status" value="1"/>
</dbReference>
<gene>
    <name evidence="10" type="ORF">SAMN05216588_12662</name>
</gene>
<dbReference type="SUPFAM" id="SSF56954">
    <property type="entry name" value="Outer membrane efflux proteins (OEP)"/>
    <property type="match status" value="1"/>
</dbReference>
<evidence type="ECO:0000313" key="10">
    <source>
        <dbReference type="EMBL" id="SDI85156.1"/>
    </source>
</evidence>
<evidence type="ECO:0000256" key="2">
    <source>
        <dbReference type="ARBA" id="ARBA00007613"/>
    </source>
</evidence>
<feature type="compositionally biased region" description="Low complexity" evidence="8">
    <location>
        <begin position="111"/>
        <end position="134"/>
    </location>
</feature>
<keyword evidence="9" id="KW-0732">Signal</keyword>
<proteinExistence type="inferred from homology"/>
<name>A0A1G8NYR8_9GAMM</name>
<dbReference type="AlphaFoldDB" id="A0A1G8NYR8"/>
<feature type="signal peptide" evidence="9">
    <location>
        <begin position="1"/>
        <end position="26"/>
    </location>
</feature>
<sequence length="570" mass="61984">MNRIVFTRFTLRTAIACAALGLGACAVTPEALTPEQQLAEAQRDRSAMFDSQEPVTRAIGLDEAMARAVKYNLQQRLGLMQRALEDHSLGVANLSLLPQLAASAGWKGRDNVAGSSSESVNSGQQSLEPSTSSDRSSRDASLRLSWNVLDFGVSYFSAKAQANKVLAAEEARRKVVADIVQQVREAYWQAASAERLQPELQRALSDARGALEQARQTERQRLVAPLESLRYQKSLLEMIRQLEVVEGELAVSKARLASLMNLPPATAFSLVLPNESSYAQPPLAYNLADLEVTSMTQRPEIRSESYQARNAVLETRAAMLKLLPGANLFVGANYDSNSYLVNDNWADAGLQVSWNLFNVLAYPAIRKTGDARLQVAELRRQAMRMAVLTQVNVAWREYERSSQVFARSNELQQVQRGILRQSESAFSSQAQSRLERVRTATETVLATRTRDRAFAELQVAHGAVYQAAGLDPLPERIAGSSVAELTQAIAGNSMRLNQGQGQVPAGIAAARQLGLDASATQASAAPPGLALAAQTAPSQAAQKTLRLDMWESLGSLRGAELVPVEQVNGR</sequence>
<evidence type="ECO:0000256" key="1">
    <source>
        <dbReference type="ARBA" id="ARBA00004442"/>
    </source>
</evidence>
<evidence type="ECO:0000313" key="11">
    <source>
        <dbReference type="Proteomes" id="UP000198606"/>
    </source>
</evidence>